<dbReference type="GO" id="GO:0003700">
    <property type="term" value="F:DNA-binding transcription factor activity"/>
    <property type="evidence" value="ECO:0007669"/>
    <property type="project" value="InterPro"/>
</dbReference>
<dbReference type="AlphaFoldDB" id="A1TNI8"/>
<evidence type="ECO:0000256" key="2">
    <source>
        <dbReference type="ARBA" id="ARBA00023125"/>
    </source>
</evidence>
<dbReference type="eggNOG" id="COG1510">
    <property type="taxonomic scope" value="Bacteria"/>
</dbReference>
<evidence type="ECO:0000259" key="6">
    <source>
        <dbReference type="Pfam" id="PF12802"/>
    </source>
</evidence>
<dbReference type="PANTHER" id="PTHR38465:SF1">
    <property type="entry name" value="HTH-TYPE TRANSCRIPTIONAL REGULATOR MJ1563-RELATED"/>
    <property type="match status" value="1"/>
</dbReference>
<dbReference type="KEGG" id="aav:Aave_1942"/>
<dbReference type="Proteomes" id="UP000002596">
    <property type="component" value="Chromosome"/>
</dbReference>
<name>A1TNI8_PARC0</name>
<dbReference type="GO" id="GO:0003677">
    <property type="term" value="F:DNA binding"/>
    <property type="evidence" value="ECO:0007669"/>
    <property type="project" value="UniProtKB-UniRule"/>
</dbReference>
<keyword evidence="3 4" id="KW-0804">Transcription</keyword>
<evidence type="ECO:0000256" key="1">
    <source>
        <dbReference type="ARBA" id="ARBA00023015"/>
    </source>
</evidence>
<dbReference type="EMBL" id="CP000512">
    <property type="protein sequence ID" value="ABM32526.1"/>
    <property type="molecule type" value="Genomic_DNA"/>
</dbReference>
<dbReference type="SUPFAM" id="SSF46785">
    <property type="entry name" value="Winged helix' DNA-binding domain"/>
    <property type="match status" value="1"/>
</dbReference>
<proteinExistence type="inferred from homology"/>
<dbReference type="InterPro" id="IPR036390">
    <property type="entry name" value="WH_DNA-bd_sf"/>
</dbReference>
<sequence>MHGMDCARNFCIDRNYRSNRLTAMQLTDTARRFIVHWGEMGTAWGVNRTVAQIHALLFFHGRPLHAEDICETLGVARSNASNSLKELLNWHLIRVTHVLGDRRDYFETSTDVWELFRTIVRERKEREFEPTVRMLRELASRPELAAEAPDAQDRVRETLRLMESLDLWTEEMLRLTPSTLEKVLRLGASVQKFVRGDDAASRSKRSPAGQQPPGTPAA</sequence>
<dbReference type="InterPro" id="IPR000835">
    <property type="entry name" value="HTH_MarR-typ"/>
</dbReference>
<evidence type="ECO:0000256" key="5">
    <source>
        <dbReference type="SAM" id="MobiDB-lite"/>
    </source>
</evidence>
<protein>
    <recommendedName>
        <fullName evidence="4">HTH-type transcriptional regulator</fullName>
    </recommendedName>
</protein>
<feature type="domain" description="HTH marR-type" evidence="6">
    <location>
        <begin position="45"/>
        <end position="103"/>
    </location>
</feature>
<comment type="similarity">
    <text evidence="4">Belongs to the GbsR family.</text>
</comment>
<evidence type="ECO:0000313" key="7">
    <source>
        <dbReference type="EMBL" id="ABM32526.1"/>
    </source>
</evidence>
<dbReference type="InterPro" id="IPR026282">
    <property type="entry name" value="MJ1563"/>
</dbReference>
<keyword evidence="1 4" id="KW-0805">Transcription regulation</keyword>
<dbReference type="PIRSF" id="PIRSF006707">
    <property type="entry name" value="MJ1563"/>
    <property type="match status" value="1"/>
</dbReference>
<keyword evidence="2 4" id="KW-0238">DNA-binding</keyword>
<dbReference type="Gene3D" id="1.10.10.10">
    <property type="entry name" value="Winged helix-like DNA-binding domain superfamily/Winged helix DNA-binding domain"/>
    <property type="match status" value="1"/>
</dbReference>
<dbReference type="HOGENOM" id="CLU_107540_0_0_4"/>
<reference evidence="7" key="1">
    <citation type="submission" date="2006-12" db="EMBL/GenBank/DDBJ databases">
        <title>Complete sequence of Acidovorax avenae subsp. citrulli AAC00-1.</title>
        <authorList>
            <consortium name="US DOE Joint Genome Institute"/>
            <person name="Copeland A."/>
            <person name="Lucas S."/>
            <person name="Lapidus A."/>
            <person name="Barry K."/>
            <person name="Detter J.C."/>
            <person name="Glavina del Rio T."/>
            <person name="Dalin E."/>
            <person name="Tice H."/>
            <person name="Pitluck S."/>
            <person name="Kiss H."/>
            <person name="Brettin T."/>
            <person name="Bruce D."/>
            <person name="Han C."/>
            <person name="Tapia R."/>
            <person name="Gilna P."/>
            <person name="Schmutz J."/>
            <person name="Larimer F."/>
            <person name="Land M."/>
            <person name="Hauser L."/>
            <person name="Kyrpides N."/>
            <person name="Kim E."/>
            <person name="Stahl D."/>
            <person name="Richardson P."/>
        </authorList>
    </citation>
    <scope>NUCLEOTIDE SEQUENCE</scope>
    <source>
        <strain evidence="7">AAC00-1</strain>
    </source>
</reference>
<dbReference type="PANTHER" id="PTHR38465">
    <property type="entry name" value="HTH-TYPE TRANSCRIPTIONAL REGULATOR MJ1563-RELATED"/>
    <property type="match status" value="1"/>
</dbReference>
<accession>A1TNI8</accession>
<evidence type="ECO:0000313" key="8">
    <source>
        <dbReference type="Proteomes" id="UP000002596"/>
    </source>
</evidence>
<feature type="region of interest" description="Disordered" evidence="5">
    <location>
        <begin position="196"/>
        <end position="218"/>
    </location>
</feature>
<gene>
    <name evidence="7" type="ordered locus">Aave_1942</name>
</gene>
<dbReference type="Pfam" id="PF12802">
    <property type="entry name" value="MarR_2"/>
    <property type="match status" value="1"/>
</dbReference>
<evidence type="ECO:0000256" key="3">
    <source>
        <dbReference type="ARBA" id="ARBA00023163"/>
    </source>
</evidence>
<dbReference type="InterPro" id="IPR052362">
    <property type="entry name" value="HTH-GbsR_regulator"/>
</dbReference>
<dbReference type="InterPro" id="IPR036388">
    <property type="entry name" value="WH-like_DNA-bd_sf"/>
</dbReference>
<organism evidence="7 8">
    <name type="scientific">Paracidovorax citrulli (strain AAC00-1)</name>
    <name type="common">Acidovorax citrulli</name>
    <dbReference type="NCBI Taxonomy" id="397945"/>
    <lineage>
        <taxon>Bacteria</taxon>
        <taxon>Pseudomonadati</taxon>
        <taxon>Pseudomonadota</taxon>
        <taxon>Betaproteobacteria</taxon>
        <taxon>Burkholderiales</taxon>
        <taxon>Comamonadaceae</taxon>
        <taxon>Paracidovorax</taxon>
    </lineage>
</organism>
<evidence type="ECO:0000256" key="4">
    <source>
        <dbReference type="PIRNR" id="PIRNR006707"/>
    </source>
</evidence>
<dbReference type="STRING" id="397945.Aave_1942"/>